<gene>
    <name evidence="2" type="ORF">EEDITHA_LOCUS21395</name>
</gene>
<feature type="compositionally biased region" description="Basic and acidic residues" evidence="1">
    <location>
        <begin position="1"/>
        <end position="24"/>
    </location>
</feature>
<organism evidence="2 3">
    <name type="scientific">Euphydryas editha</name>
    <name type="common">Edith's checkerspot</name>
    <dbReference type="NCBI Taxonomy" id="104508"/>
    <lineage>
        <taxon>Eukaryota</taxon>
        <taxon>Metazoa</taxon>
        <taxon>Ecdysozoa</taxon>
        <taxon>Arthropoda</taxon>
        <taxon>Hexapoda</taxon>
        <taxon>Insecta</taxon>
        <taxon>Pterygota</taxon>
        <taxon>Neoptera</taxon>
        <taxon>Endopterygota</taxon>
        <taxon>Lepidoptera</taxon>
        <taxon>Glossata</taxon>
        <taxon>Ditrysia</taxon>
        <taxon>Papilionoidea</taxon>
        <taxon>Nymphalidae</taxon>
        <taxon>Nymphalinae</taxon>
        <taxon>Euphydryas</taxon>
    </lineage>
</organism>
<name>A0AAU9VC52_EUPED</name>
<sequence>MTIVQTDKERKGVFDQDQERDLSKTKRVLSVSSPLDYGLKEENNKYTFKWFDGDQVPQSVTRITIIDDNTAENVDNDVVETSVNMEEDDAEQLEEERKPIIDSSDDSCEESDMYDTDTADSVYEKVE</sequence>
<feature type="region of interest" description="Disordered" evidence="1">
    <location>
        <begin position="82"/>
        <end position="127"/>
    </location>
</feature>
<feature type="region of interest" description="Disordered" evidence="1">
    <location>
        <begin position="1"/>
        <end position="25"/>
    </location>
</feature>
<proteinExistence type="predicted"/>
<comment type="caution">
    <text evidence="2">The sequence shown here is derived from an EMBL/GenBank/DDBJ whole genome shotgun (WGS) entry which is preliminary data.</text>
</comment>
<dbReference type="AlphaFoldDB" id="A0AAU9VC52"/>
<evidence type="ECO:0000313" key="3">
    <source>
        <dbReference type="Proteomes" id="UP001153954"/>
    </source>
</evidence>
<feature type="compositionally biased region" description="Acidic residues" evidence="1">
    <location>
        <begin position="103"/>
        <end position="118"/>
    </location>
</feature>
<dbReference type="Proteomes" id="UP001153954">
    <property type="component" value="Unassembled WGS sequence"/>
</dbReference>
<dbReference type="EMBL" id="CAKOGL010000030">
    <property type="protein sequence ID" value="CAH2107350.1"/>
    <property type="molecule type" value="Genomic_DNA"/>
</dbReference>
<keyword evidence="3" id="KW-1185">Reference proteome</keyword>
<feature type="compositionally biased region" description="Acidic residues" evidence="1">
    <location>
        <begin position="85"/>
        <end position="94"/>
    </location>
</feature>
<accession>A0AAU9VC52</accession>
<evidence type="ECO:0000313" key="2">
    <source>
        <dbReference type="EMBL" id="CAH2107350.1"/>
    </source>
</evidence>
<reference evidence="2" key="1">
    <citation type="submission" date="2022-03" db="EMBL/GenBank/DDBJ databases">
        <authorList>
            <person name="Tunstrom K."/>
        </authorList>
    </citation>
    <scope>NUCLEOTIDE SEQUENCE</scope>
</reference>
<evidence type="ECO:0000256" key="1">
    <source>
        <dbReference type="SAM" id="MobiDB-lite"/>
    </source>
</evidence>
<protein>
    <submittedName>
        <fullName evidence="2">Uncharacterized protein</fullName>
    </submittedName>
</protein>